<name>A0A183B7J3_9TREM</name>
<dbReference type="PANTHER" id="PTHR10972:SF141">
    <property type="entry name" value="OXYSTEROL-BINDING PROTEIN"/>
    <property type="match status" value="1"/>
</dbReference>
<dbReference type="InterPro" id="IPR037239">
    <property type="entry name" value="OSBP_sf"/>
</dbReference>
<dbReference type="SMR" id="A0A183B7J3"/>
<dbReference type="PROSITE" id="PS01013">
    <property type="entry name" value="OSBP"/>
    <property type="match status" value="1"/>
</dbReference>
<evidence type="ECO:0000313" key="5">
    <source>
        <dbReference type="Proteomes" id="UP000272942"/>
    </source>
</evidence>
<dbReference type="Pfam" id="PF01237">
    <property type="entry name" value="Oxysterol_BP"/>
    <property type="match status" value="1"/>
</dbReference>
<dbReference type="Proteomes" id="UP000272942">
    <property type="component" value="Unassembled WGS sequence"/>
</dbReference>
<dbReference type="GO" id="GO:0006869">
    <property type="term" value="P:lipid transport"/>
    <property type="evidence" value="ECO:0007669"/>
    <property type="project" value="UniProtKB-KW"/>
</dbReference>
<evidence type="ECO:0000256" key="2">
    <source>
        <dbReference type="RuleBase" id="RU003844"/>
    </source>
</evidence>
<organism evidence="6">
    <name type="scientific">Echinostoma caproni</name>
    <dbReference type="NCBI Taxonomy" id="27848"/>
    <lineage>
        <taxon>Eukaryota</taxon>
        <taxon>Metazoa</taxon>
        <taxon>Spiralia</taxon>
        <taxon>Lophotrochozoa</taxon>
        <taxon>Platyhelminthes</taxon>
        <taxon>Trematoda</taxon>
        <taxon>Digenea</taxon>
        <taxon>Plagiorchiida</taxon>
        <taxon>Echinostomata</taxon>
        <taxon>Echinostomatoidea</taxon>
        <taxon>Echinostomatidae</taxon>
        <taxon>Echinostoma</taxon>
    </lineage>
</organism>
<gene>
    <name evidence="4" type="ORF">ECPE_LOCUS15178</name>
</gene>
<evidence type="ECO:0000313" key="4">
    <source>
        <dbReference type="EMBL" id="VDP92450.1"/>
    </source>
</evidence>
<dbReference type="InterPro" id="IPR000648">
    <property type="entry name" value="Oxysterol-bd"/>
</dbReference>
<keyword evidence="5" id="KW-1185">Reference proteome</keyword>
<keyword evidence="3" id="KW-0813">Transport</keyword>
<dbReference type="InterPro" id="IPR018494">
    <property type="entry name" value="Oxysterol-bd_CS"/>
</dbReference>
<evidence type="ECO:0000256" key="1">
    <source>
        <dbReference type="ARBA" id="ARBA00023121"/>
    </source>
</evidence>
<dbReference type="WBParaSite" id="ECPE_0001521801-mRNA-1">
    <property type="protein sequence ID" value="ECPE_0001521801-mRNA-1"/>
    <property type="gene ID" value="ECPE_0001521801"/>
</dbReference>
<keyword evidence="3" id="KW-0445">Lipid transport</keyword>
<dbReference type="GO" id="GO:0016020">
    <property type="term" value="C:membrane"/>
    <property type="evidence" value="ECO:0007669"/>
    <property type="project" value="TreeGrafter"/>
</dbReference>
<dbReference type="GO" id="GO:0032934">
    <property type="term" value="F:sterol binding"/>
    <property type="evidence" value="ECO:0007669"/>
    <property type="project" value="TreeGrafter"/>
</dbReference>
<comment type="similarity">
    <text evidence="2">Belongs to the OSBP family.</text>
</comment>
<dbReference type="AlphaFoldDB" id="A0A183B7J3"/>
<reference evidence="6" key="1">
    <citation type="submission" date="2016-06" db="UniProtKB">
        <authorList>
            <consortium name="WormBaseParasite"/>
        </authorList>
    </citation>
    <scope>IDENTIFICATION</scope>
</reference>
<evidence type="ECO:0000256" key="3">
    <source>
        <dbReference type="RuleBase" id="RU003845"/>
    </source>
</evidence>
<dbReference type="GO" id="GO:0005829">
    <property type="term" value="C:cytosol"/>
    <property type="evidence" value="ECO:0007669"/>
    <property type="project" value="TreeGrafter"/>
</dbReference>
<sequence length="135" mass="14647">MRFTRSPIKDKICKKPYNPIIGESFHCCWPLDSHIAAEEARADAGNGSLNGIPNNTSGSMGSAATPDKSTLLTYCAEQVSHHPPVTAFYFDCPAYQMTLNASLHAKSKFQGMSVSVTMLGKSKCNGYLISNCPIR</sequence>
<dbReference type="PANTHER" id="PTHR10972">
    <property type="entry name" value="OXYSTEROL-BINDING PROTEIN-RELATED"/>
    <property type="match status" value="1"/>
</dbReference>
<accession>A0A183B7J3</accession>
<proteinExistence type="inferred from homology"/>
<dbReference type="OrthoDB" id="14833at2759"/>
<keyword evidence="1" id="KW-0446">Lipid-binding</keyword>
<dbReference type="SUPFAM" id="SSF144000">
    <property type="entry name" value="Oxysterol-binding protein-like"/>
    <property type="match status" value="1"/>
</dbReference>
<protein>
    <recommendedName>
        <fullName evidence="3">Oxysterol-binding protein</fullName>
    </recommendedName>
</protein>
<dbReference type="EMBL" id="UZAN01059777">
    <property type="protein sequence ID" value="VDP92450.1"/>
    <property type="molecule type" value="Genomic_DNA"/>
</dbReference>
<evidence type="ECO:0000313" key="6">
    <source>
        <dbReference type="WBParaSite" id="ECPE_0001521801-mRNA-1"/>
    </source>
</evidence>
<dbReference type="Gene3D" id="2.40.160.120">
    <property type="match status" value="1"/>
</dbReference>
<reference evidence="4 5" key="2">
    <citation type="submission" date="2018-11" db="EMBL/GenBank/DDBJ databases">
        <authorList>
            <consortium name="Pathogen Informatics"/>
        </authorList>
    </citation>
    <scope>NUCLEOTIDE SEQUENCE [LARGE SCALE GENOMIC DNA]</scope>
    <source>
        <strain evidence="4 5">Egypt</strain>
    </source>
</reference>